<evidence type="ECO:0000256" key="8">
    <source>
        <dbReference type="ARBA" id="ARBA00047811"/>
    </source>
</evidence>
<dbReference type="FunFam" id="3.30.200.20:FF:000049">
    <property type="entry name" value="cyclin-dependent kinase-like 1 isoform X1"/>
    <property type="match status" value="1"/>
</dbReference>
<dbReference type="PANTHER" id="PTHR24056">
    <property type="entry name" value="CELL DIVISION PROTEIN KINASE"/>
    <property type="match status" value="1"/>
</dbReference>
<keyword evidence="3" id="KW-0723">Serine/threonine-protein kinase</keyword>
<evidence type="ECO:0000256" key="1">
    <source>
        <dbReference type="ARBA" id="ARBA00006485"/>
    </source>
</evidence>
<evidence type="ECO:0000256" key="3">
    <source>
        <dbReference type="ARBA" id="ARBA00022527"/>
    </source>
</evidence>
<dbReference type="PROSITE" id="PS50011">
    <property type="entry name" value="PROTEIN_KINASE_DOM"/>
    <property type="match status" value="1"/>
</dbReference>
<dbReference type="Pfam" id="PF00069">
    <property type="entry name" value="Pkinase"/>
    <property type="match status" value="1"/>
</dbReference>
<dbReference type="Gene3D" id="1.10.510.10">
    <property type="entry name" value="Transferase(Phosphotransferase) domain 1"/>
    <property type="match status" value="1"/>
</dbReference>
<comment type="similarity">
    <text evidence="1">Belongs to the protein kinase superfamily. CMGC Ser/Thr protein kinase family. CDC2/CDKX subfamily.</text>
</comment>
<evidence type="ECO:0000256" key="5">
    <source>
        <dbReference type="ARBA" id="ARBA00022741"/>
    </source>
</evidence>
<dbReference type="GO" id="GO:0004693">
    <property type="term" value="F:cyclin-dependent protein serine/threonine kinase activity"/>
    <property type="evidence" value="ECO:0007669"/>
    <property type="project" value="UniProtKB-EC"/>
</dbReference>
<organism evidence="11 12">
    <name type="scientific">Acrasis kona</name>
    <dbReference type="NCBI Taxonomy" id="1008807"/>
    <lineage>
        <taxon>Eukaryota</taxon>
        <taxon>Discoba</taxon>
        <taxon>Heterolobosea</taxon>
        <taxon>Tetramitia</taxon>
        <taxon>Eutetramitia</taxon>
        <taxon>Acrasidae</taxon>
        <taxon>Acrasis</taxon>
    </lineage>
</organism>
<accession>A0AAW2ZCW0</accession>
<evidence type="ECO:0000313" key="11">
    <source>
        <dbReference type="EMBL" id="KAL0487250.1"/>
    </source>
</evidence>
<dbReference type="InterPro" id="IPR050108">
    <property type="entry name" value="CDK"/>
</dbReference>
<protein>
    <recommendedName>
        <fullName evidence="2">cyclin-dependent kinase</fullName>
        <ecNumber evidence="2">2.7.11.22</ecNumber>
    </recommendedName>
</protein>
<proteinExistence type="inferred from homology"/>
<keyword evidence="4" id="KW-0808">Transferase</keyword>
<keyword evidence="6" id="KW-0418">Kinase</keyword>
<comment type="caution">
    <text evidence="11">The sequence shown here is derived from an EMBL/GenBank/DDBJ whole genome shotgun (WGS) entry which is preliminary data.</text>
</comment>
<keyword evidence="5" id="KW-0547">Nucleotide-binding</keyword>
<dbReference type="AlphaFoldDB" id="A0AAW2ZCW0"/>
<feature type="domain" description="Protein kinase" evidence="10">
    <location>
        <begin position="1"/>
        <end position="271"/>
    </location>
</feature>
<gene>
    <name evidence="11" type="ORF">AKO1_001114</name>
</gene>
<evidence type="ECO:0000259" key="10">
    <source>
        <dbReference type="PROSITE" id="PS50011"/>
    </source>
</evidence>
<dbReference type="GO" id="GO:0005524">
    <property type="term" value="F:ATP binding"/>
    <property type="evidence" value="ECO:0007669"/>
    <property type="project" value="UniProtKB-KW"/>
</dbReference>
<sequence length="312" mass="36725">MKCRHKDTGQIVAIKKFKESDEDEQVRKTAIREIRILKQLRHDNIVNLIDVFRSKNKLYLVFEYLETTILGKLEKYPYGVPEEEVKRYFYQLLKGVEYCHYHNIIHRDIKPENLLVSKCGALKLCDFGFARTLEGPNSKYTDYVSTRWYRAPELLVGDREYGKPVDLWAVGCMFAEIVNGLPLFPGDSDIDQLFHIINCFGRLSERQIEIFKQNPMFTGVELPQPQDEELQTLEKRFPSIDKDTLEIMRLCLHYVPERRGTYQDLLVHPYFNGLEEWYNRELKGILEKDGICGNSIHNIQKLKPNKTKSKKE</sequence>
<dbReference type="FunFam" id="1.10.510.10:FF:000624">
    <property type="entry name" value="Mitogen-activated protein kinase"/>
    <property type="match status" value="1"/>
</dbReference>
<dbReference type="SMART" id="SM00220">
    <property type="entry name" value="S_TKc"/>
    <property type="match status" value="1"/>
</dbReference>
<dbReference type="Gene3D" id="3.30.200.20">
    <property type="entry name" value="Phosphorylase Kinase, domain 1"/>
    <property type="match status" value="1"/>
</dbReference>
<name>A0AAW2ZCW0_9EUKA</name>
<dbReference type="Proteomes" id="UP001431209">
    <property type="component" value="Unassembled WGS sequence"/>
</dbReference>
<comment type="catalytic activity">
    <reaction evidence="8">
        <text>L-threonyl-[protein] + ATP = O-phospho-L-threonyl-[protein] + ADP + H(+)</text>
        <dbReference type="Rhea" id="RHEA:46608"/>
        <dbReference type="Rhea" id="RHEA-COMP:11060"/>
        <dbReference type="Rhea" id="RHEA-COMP:11605"/>
        <dbReference type="ChEBI" id="CHEBI:15378"/>
        <dbReference type="ChEBI" id="CHEBI:30013"/>
        <dbReference type="ChEBI" id="CHEBI:30616"/>
        <dbReference type="ChEBI" id="CHEBI:61977"/>
        <dbReference type="ChEBI" id="CHEBI:456216"/>
        <dbReference type="EC" id="2.7.11.22"/>
    </reaction>
</comment>
<keyword evidence="12" id="KW-1185">Reference proteome</keyword>
<evidence type="ECO:0000256" key="9">
    <source>
        <dbReference type="ARBA" id="ARBA00048367"/>
    </source>
</evidence>
<comment type="catalytic activity">
    <reaction evidence="9">
        <text>L-seryl-[protein] + ATP = O-phospho-L-seryl-[protein] + ADP + H(+)</text>
        <dbReference type="Rhea" id="RHEA:17989"/>
        <dbReference type="Rhea" id="RHEA-COMP:9863"/>
        <dbReference type="Rhea" id="RHEA-COMP:11604"/>
        <dbReference type="ChEBI" id="CHEBI:15378"/>
        <dbReference type="ChEBI" id="CHEBI:29999"/>
        <dbReference type="ChEBI" id="CHEBI:30616"/>
        <dbReference type="ChEBI" id="CHEBI:83421"/>
        <dbReference type="ChEBI" id="CHEBI:456216"/>
        <dbReference type="EC" id="2.7.11.22"/>
    </reaction>
</comment>
<evidence type="ECO:0000256" key="6">
    <source>
        <dbReference type="ARBA" id="ARBA00022777"/>
    </source>
</evidence>
<evidence type="ECO:0000256" key="7">
    <source>
        <dbReference type="ARBA" id="ARBA00022840"/>
    </source>
</evidence>
<evidence type="ECO:0000256" key="4">
    <source>
        <dbReference type="ARBA" id="ARBA00022679"/>
    </source>
</evidence>
<dbReference type="SUPFAM" id="SSF56112">
    <property type="entry name" value="Protein kinase-like (PK-like)"/>
    <property type="match status" value="1"/>
</dbReference>
<dbReference type="PROSITE" id="PS00108">
    <property type="entry name" value="PROTEIN_KINASE_ST"/>
    <property type="match status" value="1"/>
</dbReference>
<dbReference type="InterPro" id="IPR011009">
    <property type="entry name" value="Kinase-like_dom_sf"/>
</dbReference>
<keyword evidence="7" id="KW-0067">ATP-binding</keyword>
<dbReference type="EMBL" id="JAOPGA020001325">
    <property type="protein sequence ID" value="KAL0487250.1"/>
    <property type="molecule type" value="Genomic_DNA"/>
</dbReference>
<reference evidence="11 12" key="1">
    <citation type="submission" date="2024-03" db="EMBL/GenBank/DDBJ databases">
        <title>The Acrasis kona genome and developmental transcriptomes reveal deep origins of eukaryotic multicellular pathways.</title>
        <authorList>
            <person name="Sheikh S."/>
            <person name="Fu C.-J."/>
            <person name="Brown M.W."/>
            <person name="Baldauf S.L."/>
        </authorList>
    </citation>
    <scope>NUCLEOTIDE SEQUENCE [LARGE SCALE GENOMIC DNA]</scope>
    <source>
        <strain evidence="11 12">ATCC MYA-3509</strain>
    </source>
</reference>
<evidence type="ECO:0000256" key="2">
    <source>
        <dbReference type="ARBA" id="ARBA00012425"/>
    </source>
</evidence>
<dbReference type="InterPro" id="IPR008271">
    <property type="entry name" value="Ser/Thr_kinase_AS"/>
</dbReference>
<evidence type="ECO:0000313" key="12">
    <source>
        <dbReference type="Proteomes" id="UP001431209"/>
    </source>
</evidence>
<dbReference type="EC" id="2.7.11.22" evidence="2"/>
<dbReference type="InterPro" id="IPR000719">
    <property type="entry name" value="Prot_kinase_dom"/>
</dbReference>
<dbReference type="PANTHER" id="PTHR24056:SF400">
    <property type="entry name" value="KINASE, PUTATIVE-RELATED"/>
    <property type="match status" value="1"/>
</dbReference>
<dbReference type="GO" id="GO:0005634">
    <property type="term" value="C:nucleus"/>
    <property type="evidence" value="ECO:0007669"/>
    <property type="project" value="TreeGrafter"/>
</dbReference>